<name>A0ACC2QTP7_9NEOP</name>
<sequence>METRETCIRTRIYDEKPLFSFGKGNRWLTSITGSVSYMFYNGLTEKQIKWLQIRSTRVRQRLTFSCNNQRSENFNLSSVVQFLSWNDMEIGPNPTSFYPFSYTVPSTSDGCLNRKNKQEASSIIELETSNVFRLPVRDMWIKHIDDPEESFMVINVELCFK</sequence>
<comment type="caution">
    <text evidence="1">The sequence shown here is derived from an EMBL/GenBank/DDBJ whole genome shotgun (WGS) entry which is preliminary data.</text>
</comment>
<reference evidence="1" key="1">
    <citation type="submission" date="2023-03" db="EMBL/GenBank/DDBJ databases">
        <title>Chromosome-level genomes of two armyworms, Mythimna separata and Mythimna loreyi, provide insights into the biosynthesis and reception of sex pheromones.</title>
        <authorList>
            <person name="Zhao H."/>
        </authorList>
    </citation>
    <scope>NUCLEOTIDE SEQUENCE</scope>
    <source>
        <strain evidence="1">BeijingLab</strain>
    </source>
</reference>
<organism evidence="1 2">
    <name type="scientific">Mythimna loreyi</name>
    <dbReference type="NCBI Taxonomy" id="667449"/>
    <lineage>
        <taxon>Eukaryota</taxon>
        <taxon>Metazoa</taxon>
        <taxon>Ecdysozoa</taxon>
        <taxon>Arthropoda</taxon>
        <taxon>Hexapoda</taxon>
        <taxon>Insecta</taxon>
        <taxon>Pterygota</taxon>
        <taxon>Neoptera</taxon>
        <taxon>Endopterygota</taxon>
        <taxon>Lepidoptera</taxon>
        <taxon>Glossata</taxon>
        <taxon>Ditrysia</taxon>
        <taxon>Noctuoidea</taxon>
        <taxon>Noctuidae</taxon>
        <taxon>Noctuinae</taxon>
        <taxon>Hadenini</taxon>
        <taxon>Mythimna</taxon>
    </lineage>
</organism>
<proteinExistence type="predicted"/>
<keyword evidence="2" id="KW-1185">Reference proteome</keyword>
<gene>
    <name evidence="1" type="ORF">PYW08_015808</name>
</gene>
<protein>
    <submittedName>
        <fullName evidence="1">Uncharacterized protein</fullName>
    </submittedName>
</protein>
<accession>A0ACC2QTP7</accession>
<evidence type="ECO:0000313" key="1">
    <source>
        <dbReference type="EMBL" id="KAJ8724334.1"/>
    </source>
</evidence>
<dbReference type="Proteomes" id="UP001231649">
    <property type="component" value="Chromosome 8"/>
</dbReference>
<dbReference type="EMBL" id="CM056784">
    <property type="protein sequence ID" value="KAJ8724334.1"/>
    <property type="molecule type" value="Genomic_DNA"/>
</dbReference>
<evidence type="ECO:0000313" key="2">
    <source>
        <dbReference type="Proteomes" id="UP001231649"/>
    </source>
</evidence>